<dbReference type="InterPro" id="IPR036291">
    <property type="entry name" value="NAD(P)-bd_dom_sf"/>
</dbReference>
<keyword evidence="3" id="KW-0444">Lipid biosynthesis</keyword>
<keyword evidence="4" id="KW-0560">Oxidoreductase</keyword>
<dbReference type="GO" id="GO:0016491">
    <property type="term" value="F:oxidoreductase activity"/>
    <property type="evidence" value="ECO:0007669"/>
    <property type="project" value="UniProtKB-KW"/>
</dbReference>
<evidence type="ECO:0000256" key="2">
    <source>
        <dbReference type="ARBA" id="ARBA00022857"/>
    </source>
</evidence>
<dbReference type="PANTHER" id="PTHR43899:SF18">
    <property type="entry name" value="VERY-LONG-CHAIN 3-OXOACYL-COA REDUCTASE-B"/>
    <property type="match status" value="1"/>
</dbReference>
<accession>A0AAV9RB43</accession>
<dbReference type="GO" id="GO:0005783">
    <property type="term" value="C:endoplasmic reticulum"/>
    <property type="evidence" value="ECO:0007669"/>
    <property type="project" value="UniProtKB-SubCell"/>
</dbReference>
<dbReference type="Pfam" id="PF00106">
    <property type="entry name" value="adh_short"/>
    <property type="match status" value="1"/>
</dbReference>
<evidence type="ECO:0000313" key="7">
    <source>
        <dbReference type="Proteomes" id="UP001311232"/>
    </source>
</evidence>
<dbReference type="PRINTS" id="PR00081">
    <property type="entry name" value="GDHRDH"/>
</dbReference>
<organism evidence="6 7">
    <name type="scientific">Crenichthys baileyi</name>
    <name type="common">White River springfish</name>
    <dbReference type="NCBI Taxonomy" id="28760"/>
    <lineage>
        <taxon>Eukaryota</taxon>
        <taxon>Metazoa</taxon>
        <taxon>Chordata</taxon>
        <taxon>Craniata</taxon>
        <taxon>Vertebrata</taxon>
        <taxon>Euteleostomi</taxon>
        <taxon>Actinopterygii</taxon>
        <taxon>Neopterygii</taxon>
        <taxon>Teleostei</taxon>
        <taxon>Neoteleostei</taxon>
        <taxon>Acanthomorphata</taxon>
        <taxon>Ovalentaria</taxon>
        <taxon>Atherinomorphae</taxon>
        <taxon>Cyprinodontiformes</taxon>
        <taxon>Goodeidae</taxon>
        <taxon>Crenichthys</taxon>
    </lineage>
</organism>
<keyword evidence="3" id="KW-0752">Steroid biosynthesis</keyword>
<gene>
    <name evidence="6" type="ORF">CRENBAI_008842</name>
</gene>
<dbReference type="InterPro" id="IPR002347">
    <property type="entry name" value="SDR_fam"/>
</dbReference>
<dbReference type="PANTHER" id="PTHR43899">
    <property type="entry name" value="RH59310P"/>
    <property type="match status" value="1"/>
</dbReference>
<dbReference type="PROSITE" id="PS00061">
    <property type="entry name" value="ADH_SHORT"/>
    <property type="match status" value="1"/>
</dbReference>
<dbReference type="PRINTS" id="PR00080">
    <property type="entry name" value="SDRFAMILY"/>
</dbReference>
<proteinExistence type="inferred from homology"/>
<keyword evidence="7" id="KW-1185">Reference proteome</keyword>
<dbReference type="SUPFAM" id="SSF51735">
    <property type="entry name" value="NAD(P)-binding Rossmann-fold domains"/>
    <property type="match status" value="1"/>
</dbReference>
<dbReference type="Proteomes" id="UP001311232">
    <property type="component" value="Unassembled WGS sequence"/>
</dbReference>
<protein>
    <submittedName>
        <fullName evidence="6">Uncharacterized protein</fullName>
    </submittedName>
</protein>
<dbReference type="EMBL" id="JAHHUM010002035">
    <property type="protein sequence ID" value="KAK5607049.1"/>
    <property type="molecule type" value="Genomic_DNA"/>
</dbReference>
<dbReference type="InterPro" id="IPR031521">
    <property type="entry name" value="DUF4695"/>
</dbReference>
<comment type="subcellular location">
    <subcellularLocation>
        <location evidence="1">Endoplasmic reticulum</location>
    </subcellularLocation>
</comment>
<reference evidence="6 7" key="1">
    <citation type="submission" date="2021-06" db="EMBL/GenBank/DDBJ databases">
        <authorList>
            <person name="Palmer J.M."/>
        </authorList>
    </citation>
    <scope>NUCLEOTIDE SEQUENCE [LARGE SCALE GENOMIC DNA]</scope>
    <source>
        <strain evidence="6 7">MEX-2019</strain>
        <tissue evidence="6">Muscle</tissue>
    </source>
</reference>
<dbReference type="InterPro" id="IPR051019">
    <property type="entry name" value="VLCFA-Steroid_DH"/>
</dbReference>
<sequence length="427" mass="47101">MSLSGETVFRAVEVPLFWLGALTAAWLSVCSVCRLLSGFRVWVLGNGSLVSPNKLGKWAVVTGATDGIGKAYAEELARRGFAIILISRSQEKLDDVSKAITSKCGVETKTIAADFSAIDIYTKIEEGLVGLEIGVLVNNVGTSYAYPEFFLNVPNLDTFIDTMININITSVCQMTRLVLPQMVERKKGAILNISSASGMYPVPLLTIYSASKAFVDFFSRGLQAEYKSKGIIIQSVLPFFVATKLSKIRRPTLDKPSPERYVAAELNTVGLQTQTNGYLPHAIMGWVTTALLPAKMLNSYVMGMTLSQRARYLKKQKQGFWEVIPVHWYGSCGNVSSLIILTFGPLFSMATSMDTVPAHLLPLAMEEFPHSLATACVCRAGQQEPRLRCVQCGIIEEEEEEDYSTLEEDQANRSFLQTLESLRRSTR</sequence>
<evidence type="ECO:0000256" key="1">
    <source>
        <dbReference type="ARBA" id="ARBA00004240"/>
    </source>
</evidence>
<dbReference type="InterPro" id="IPR020904">
    <property type="entry name" value="Sc_DH/Rdtase_CS"/>
</dbReference>
<evidence type="ECO:0000256" key="3">
    <source>
        <dbReference type="ARBA" id="ARBA00022955"/>
    </source>
</evidence>
<evidence type="ECO:0000256" key="5">
    <source>
        <dbReference type="RuleBase" id="RU000363"/>
    </source>
</evidence>
<comment type="similarity">
    <text evidence="5">Belongs to the short-chain dehydrogenases/reductases (SDR) family.</text>
</comment>
<evidence type="ECO:0000313" key="6">
    <source>
        <dbReference type="EMBL" id="KAK5607049.1"/>
    </source>
</evidence>
<dbReference type="Pfam" id="PF15766">
    <property type="entry name" value="DUF4695"/>
    <property type="match status" value="1"/>
</dbReference>
<keyword evidence="2" id="KW-0521">NADP</keyword>
<dbReference type="CDD" id="cd05356">
    <property type="entry name" value="17beta-HSD1_like_SDR_c"/>
    <property type="match status" value="1"/>
</dbReference>
<evidence type="ECO:0000256" key="4">
    <source>
        <dbReference type="ARBA" id="ARBA00023002"/>
    </source>
</evidence>
<keyword evidence="3" id="KW-0443">Lipid metabolism</keyword>
<dbReference type="GO" id="GO:0006694">
    <property type="term" value="P:steroid biosynthetic process"/>
    <property type="evidence" value="ECO:0007669"/>
    <property type="project" value="UniProtKB-KW"/>
</dbReference>
<dbReference type="AlphaFoldDB" id="A0AAV9RB43"/>
<name>A0AAV9RB43_9TELE</name>
<dbReference type="FunFam" id="3.40.50.720:FF:000137">
    <property type="entry name" value="Hydroxysteroid (17-beta) dehydrogenase 3"/>
    <property type="match status" value="1"/>
</dbReference>
<comment type="caution">
    <text evidence="6">The sequence shown here is derived from an EMBL/GenBank/DDBJ whole genome shotgun (WGS) entry which is preliminary data.</text>
</comment>
<dbReference type="Gene3D" id="3.40.50.720">
    <property type="entry name" value="NAD(P)-binding Rossmann-like Domain"/>
    <property type="match status" value="1"/>
</dbReference>